<proteinExistence type="predicted"/>
<dbReference type="Proteomes" id="UP000828048">
    <property type="component" value="Chromosome 4"/>
</dbReference>
<dbReference type="EMBL" id="CM037154">
    <property type="protein sequence ID" value="KAH7861150.1"/>
    <property type="molecule type" value="Genomic_DNA"/>
</dbReference>
<reference evidence="1 2" key="1">
    <citation type="journal article" date="2021" name="Hortic Res">
        <title>High-quality reference genome and annotation aids understanding of berry development for evergreen blueberry (Vaccinium darrowii).</title>
        <authorList>
            <person name="Yu J."/>
            <person name="Hulse-Kemp A.M."/>
            <person name="Babiker E."/>
            <person name="Staton M."/>
        </authorList>
    </citation>
    <scope>NUCLEOTIDE SEQUENCE [LARGE SCALE GENOMIC DNA]</scope>
    <source>
        <strain evidence="2">cv. NJ 8807/NJ 8810</strain>
        <tissue evidence="1">Young leaf</tissue>
    </source>
</reference>
<gene>
    <name evidence="1" type="ORF">Vadar_022207</name>
</gene>
<sequence length="219" mass="24452">MAPKNDSSKAPKVASSKSSTNAKPALEHKHLHNPHFCPNQIPLLEFALEVHQEKDYSSGSNFTSSQSTPQSKFNAFTWPISSPAMDVIATESMGEADSSGKKPKEPKDFTLSFEGLIPIDQLKDFILGTIKDKYDETPKSSSTYVKPYIRRIDLLKMSAGYQPSKFQQFNGKGNPKQHIAHFVKTCNNATTDGGVLVKQFVRMLTSNAFNWYYDLEPVQ</sequence>
<protein>
    <submittedName>
        <fullName evidence="1">Uncharacterized protein</fullName>
    </submittedName>
</protein>
<accession>A0ACB7Z6G6</accession>
<organism evidence="1 2">
    <name type="scientific">Vaccinium darrowii</name>
    <dbReference type="NCBI Taxonomy" id="229202"/>
    <lineage>
        <taxon>Eukaryota</taxon>
        <taxon>Viridiplantae</taxon>
        <taxon>Streptophyta</taxon>
        <taxon>Embryophyta</taxon>
        <taxon>Tracheophyta</taxon>
        <taxon>Spermatophyta</taxon>
        <taxon>Magnoliopsida</taxon>
        <taxon>eudicotyledons</taxon>
        <taxon>Gunneridae</taxon>
        <taxon>Pentapetalae</taxon>
        <taxon>asterids</taxon>
        <taxon>Ericales</taxon>
        <taxon>Ericaceae</taxon>
        <taxon>Vaccinioideae</taxon>
        <taxon>Vaccinieae</taxon>
        <taxon>Vaccinium</taxon>
    </lineage>
</organism>
<name>A0ACB7Z6G6_9ERIC</name>
<keyword evidence="2" id="KW-1185">Reference proteome</keyword>
<comment type="caution">
    <text evidence="1">The sequence shown here is derived from an EMBL/GenBank/DDBJ whole genome shotgun (WGS) entry which is preliminary data.</text>
</comment>
<evidence type="ECO:0000313" key="2">
    <source>
        <dbReference type="Proteomes" id="UP000828048"/>
    </source>
</evidence>
<evidence type="ECO:0000313" key="1">
    <source>
        <dbReference type="EMBL" id="KAH7861150.1"/>
    </source>
</evidence>